<feature type="compositionally biased region" description="Gly residues" evidence="1">
    <location>
        <begin position="943"/>
        <end position="959"/>
    </location>
</feature>
<dbReference type="AlphaFoldDB" id="A0A835YAI1"/>
<dbReference type="SUPFAM" id="SSF52047">
    <property type="entry name" value="RNI-like"/>
    <property type="match status" value="1"/>
</dbReference>
<dbReference type="Proteomes" id="UP000612055">
    <property type="component" value="Unassembled WGS sequence"/>
</dbReference>
<feature type="region of interest" description="Disordered" evidence="1">
    <location>
        <begin position="935"/>
        <end position="960"/>
    </location>
</feature>
<evidence type="ECO:0000313" key="2">
    <source>
        <dbReference type="EMBL" id="KAG2493984.1"/>
    </source>
</evidence>
<feature type="compositionally biased region" description="Gly residues" evidence="1">
    <location>
        <begin position="464"/>
        <end position="480"/>
    </location>
</feature>
<gene>
    <name evidence="2" type="ORF">HYH03_007911</name>
</gene>
<name>A0A835YAI1_9CHLO</name>
<feature type="region of interest" description="Disordered" evidence="1">
    <location>
        <begin position="455"/>
        <end position="480"/>
    </location>
</feature>
<accession>A0A835YAI1</accession>
<keyword evidence="3" id="KW-1185">Reference proteome</keyword>
<evidence type="ECO:0000256" key="1">
    <source>
        <dbReference type="SAM" id="MobiDB-lite"/>
    </source>
</evidence>
<proteinExistence type="predicted"/>
<evidence type="ECO:0000313" key="3">
    <source>
        <dbReference type="Proteomes" id="UP000612055"/>
    </source>
</evidence>
<sequence>MCRDDRWLQRWPRCCKVNLQVHDYGTLVIPFAAIPHDEARRITTLHVACGDEDPLNGGHLLALLQRLPRLELLGLWTPAPADDDPHFPLALSMLPNLTALRLGDLHGVTLIPRSLWGQLTRLELNNRMWYHQPPCSFITDAFSQLTALRRLTLKPERERGYFCCEDVLELLESVPRSVEQLDMWKVDPMPRPVHCFLEAGQLQTVQVSDRIGGVVTLEGLSELIKTALLPSSKLGPRLPRLEINGPFCLTKPRIPAPTAAFFGRCDTIALDELITSFSAQSTVSAIRLLGMPAVLSSRQSRIWSVTLGGTARGPGGPRQAPVPPGVLLLRAVQRVAAAATAYGSNVLLTGPPLQSLLADPTALKAWLEELTTNARGDTGSAYDGSCPWLDYCALRPVGALVLSSSLVGPDALIREARRLVQGGSSSGPGFEAWQTDLQWEKAVGQVLQALWDGEESWGPESASGGAGASGSSGQGGGSEGGELDRLQILLESWDGALKSTLDGEIVKTTWPAGLSPKKLLDTCHDGFWLQRWPRCCKVRLRVDDYGALVIPFAAVPMDEARRITKLHVCSDNEGPLNGGNLLALLQRLPRLELLGLWTTAPAAAEPVFPLALSVLPNLTALRLGDFQSVTRIPRSLWGQLTRLEVNPRERPGPPPVKDLIHVIVELTSLRRLTLVPELEYDDFSCEDTLQILDALPSSVEQLDLWKVAPMLRLVHCYLEAGRLTEVHVSEEYADTITLEEISTFVTTALLPSSKLGPRLHRLKIDGPLWLIEGFPVPGPTAAFFRRCDSITLDHLTTEVSAQSTVSVIRHLGMPEELSWGERRIWSVRLGGTARGRGGSLPAPVPPGVLLQRALQRMAASTKSYRPYVVLTGPPLLSLLAVPAALKAWLQQLTANLQAQMDARFQGLNFGVGLSFCTLSPAGAVIVRALRDGEESWGPESASGGAGASGSSGQGGGSEGGELDRLQILLESWDGVRSAVQEGRL</sequence>
<comment type="caution">
    <text evidence="2">The sequence shown here is derived from an EMBL/GenBank/DDBJ whole genome shotgun (WGS) entry which is preliminary data.</text>
</comment>
<organism evidence="2 3">
    <name type="scientific">Edaphochlamys debaryana</name>
    <dbReference type="NCBI Taxonomy" id="47281"/>
    <lineage>
        <taxon>Eukaryota</taxon>
        <taxon>Viridiplantae</taxon>
        <taxon>Chlorophyta</taxon>
        <taxon>core chlorophytes</taxon>
        <taxon>Chlorophyceae</taxon>
        <taxon>CS clade</taxon>
        <taxon>Chlamydomonadales</taxon>
        <taxon>Chlamydomonadales incertae sedis</taxon>
        <taxon>Edaphochlamys</taxon>
    </lineage>
</organism>
<protein>
    <submittedName>
        <fullName evidence="2">Uncharacterized protein</fullName>
    </submittedName>
</protein>
<dbReference type="EMBL" id="JAEHOE010000034">
    <property type="protein sequence ID" value="KAG2493984.1"/>
    <property type="molecule type" value="Genomic_DNA"/>
</dbReference>
<reference evidence="2" key="1">
    <citation type="journal article" date="2020" name="bioRxiv">
        <title>Comparative genomics of Chlamydomonas.</title>
        <authorList>
            <person name="Craig R.J."/>
            <person name="Hasan A.R."/>
            <person name="Ness R.W."/>
            <person name="Keightley P.D."/>
        </authorList>
    </citation>
    <scope>NUCLEOTIDE SEQUENCE</scope>
    <source>
        <strain evidence="2">CCAP 11/70</strain>
    </source>
</reference>